<keyword evidence="2" id="KW-0521">NADP</keyword>
<accession>A0A7S3DWX0</accession>
<dbReference type="PRINTS" id="PR00081">
    <property type="entry name" value="GDHRDH"/>
</dbReference>
<evidence type="ECO:0000256" key="2">
    <source>
        <dbReference type="ARBA" id="ARBA00022857"/>
    </source>
</evidence>
<dbReference type="PANTHER" id="PTHR43963">
    <property type="entry name" value="CARBONYL REDUCTASE 1-RELATED"/>
    <property type="match status" value="1"/>
</dbReference>
<dbReference type="SUPFAM" id="SSF51735">
    <property type="entry name" value="NAD(P)-binding Rossmann-fold domains"/>
    <property type="match status" value="1"/>
</dbReference>
<evidence type="ECO:0000313" key="5">
    <source>
        <dbReference type="EMBL" id="CAD9992740.1"/>
    </source>
</evidence>
<feature type="region of interest" description="Disordered" evidence="4">
    <location>
        <begin position="264"/>
        <end position="296"/>
    </location>
</feature>
<evidence type="ECO:0008006" key="6">
    <source>
        <dbReference type="Google" id="ProtNLM"/>
    </source>
</evidence>
<dbReference type="InterPro" id="IPR002347">
    <property type="entry name" value="SDR_fam"/>
</dbReference>
<evidence type="ECO:0000256" key="3">
    <source>
        <dbReference type="ARBA" id="ARBA00023002"/>
    </source>
</evidence>
<dbReference type="InterPro" id="IPR036291">
    <property type="entry name" value="NAD(P)-bd_dom_sf"/>
</dbReference>
<dbReference type="EMBL" id="HBHT01038715">
    <property type="protein sequence ID" value="CAD9992740.1"/>
    <property type="molecule type" value="Transcribed_RNA"/>
</dbReference>
<sequence>MVRIPSCSFSGIGKAICSKLLTDYDDTVVFLGSRDASRGQQAVQDLVATCGEKVTNRLHYIPLDTSSNDSVTAAAQHVQEILQKQKIPALYGICNNAGVLGAGTVPELINVNFFGPQRVNNAFAPLMTQEKEPQGRIVNIASGGAPNFVQNCQPDDATWRDYLTAPWTIPDGIPKLNKMVQQMAQQTDKHESYGRLRMYGFSKAALNAYTWWLAHEHPQWLINSVSPGWIQTDMTVGQGASKSPEEGAVPPVYLLMSPDIATQPAQGRYYGSDCQRSPMHTYRDPGEAPYDGPDGP</sequence>
<dbReference type="PANTHER" id="PTHR43963:SF6">
    <property type="entry name" value="CHAIN DEHYDROGENASE FAMILY PROTEIN, PUTATIVE (AFU_ORTHOLOGUE AFUA_3G15350)-RELATED"/>
    <property type="match status" value="1"/>
</dbReference>
<organism evidence="5">
    <name type="scientific">Entomoneis paludosa</name>
    <dbReference type="NCBI Taxonomy" id="265537"/>
    <lineage>
        <taxon>Eukaryota</taxon>
        <taxon>Sar</taxon>
        <taxon>Stramenopiles</taxon>
        <taxon>Ochrophyta</taxon>
        <taxon>Bacillariophyta</taxon>
        <taxon>Bacillariophyceae</taxon>
        <taxon>Bacillariophycidae</taxon>
        <taxon>Entomoneidaceae</taxon>
        <taxon>Entomoneis</taxon>
    </lineage>
</organism>
<reference evidence="5" key="1">
    <citation type="submission" date="2021-01" db="EMBL/GenBank/DDBJ databases">
        <authorList>
            <person name="Corre E."/>
            <person name="Pelletier E."/>
            <person name="Niang G."/>
            <person name="Scheremetjew M."/>
            <person name="Finn R."/>
            <person name="Kale V."/>
            <person name="Holt S."/>
            <person name="Cochrane G."/>
            <person name="Meng A."/>
            <person name="Brown T."/>
            <person name="Cohen L."/>
        </authorList>
    </citation>
    <scope>NUCLEOTIDE SEQUENCE</scope>
    <source>
        <strain evidence="5">CCMP125</strain>
    </source>
</reference>
<dbReference type="Gene3D" id="3.40.50.720">
    <property type="entry name" value="NAD(P)-binding Rossmann-like Domain"/>
    <property type="match status" value="1"/>
</dbReference>
<dbReference type="GO" id="GO:0016491">
    <property type="term" value="F:oxidoreductase activity"/>
    <property type="evidence" value="ECO:0007669"/>
    <property type="project" value="UniProtKB-KW"/>
</dbReference>
<evidence type="ECO:0000256" key="1">
    <source>
        <dbReference type="ARBA" id="ARBA00006484"/>
    </source>
</evidence>
<evidence type="ECO:0000256" key="4">
    <source>
        <dbReference type="SAM" id="MobiDB-lite"/>
    </source>
</evidence>
<dbReference type="AlphaFoldDB" id="A0A7S3DWX0"/>
<proteinExistence type="inferred from homology"/>
<name>A0A7S3DWX0_9STRA</name>
<protein>
    <recommendedName>
        <fullName evidence="6">Protochlorophyllide reductase</fullName>
    </recommendedName>
</protein>
<comment type="similarity">
    <text evidence="1">Belongs to the short-chain dehydrogenases/reductases (SDR) family.</text>
</comment>
<keyword evidence="3" id="KW-0560">Oxidoreductase</keyword>
<dbReference type="Pfam" id="PF00106">
    <property type="entry name" value="adh_short"/>
    <property type="match status" value="1"/>
</dbReference>
<gene>
    <name evidence="5" type="ORF">APAL1065_LOCUS26023</name>
</gene>